<dbReference type="EMBL" id="AP023343">
    <property type="protein sequence ID" value="BCI86578.1"/>
    <property type="molecule type" value="Genomic_DNA"/>
</dbReference>
<evidence type="ECO:0000313" key="1">
    <source>
        <dbReference type="EMBL" id="BCI86578.1"/>
    </source>
</evidence>
<evidence type="ECO:0000313" key="2">
    <source>
        <dbReference type="Proteomes" id="UP000516380"/>
    </source>
</evidence>
<proteinExistence type="predicted"/>
<dbReference type="AlphaFoldDB" id="A0A7G1IDQ0"/>
<dbReference type="Proteomes" id="UP000516380">
    <property type="component" value="Chromosome"/>
</dbReference>
<sequence>MAHSALDFREPAALAIAEAVCRGEHNRLADQVPMLDAMPPRAPVRLLWKAIDMAAAAEAAVLPARRQVGQVSPA</sequence>
<keyword evidence="2" id="KW-1185">Reference proteome</keyword>
<accession>A0A7G1IDQ0</accession>
<protein>
    <submittedName>
        <fullName evidence="1">Uncharacterized protein</fullName>
    </submittedName>
</protein>
<organism evidence="1 2">
    <name type="scientific">Mycobacterium kansasii</name>
    <dbReference type="NCBI Taxonomy" id="1768"/>
    <lineage>
        <taxon>Bacteria</taxon>
        <taxon>Bacillati</taxon>
        <taxon>Actinomycetota</taxon>
        <taxon>Actinomycetes</taxon>
        <taxon>Mycobacteriales</taxon>
        <taxon>Mycobacteriaceae</taxon>
        <taxon>Mycobacterium</taxon>
    </lineage>
</organism>
<reference evidence="1 2" key="1">
    <citation type="submission" date="2020-07" db="EMBL/GenBank/DDBJ databases">
        <title>Mycobacterium kansasii (former subtype) with zoonotic potential isolated from diseased indoor pet cat, Japan.</title>
        <authorList>
            <person name="Fukano H."/>
            <person name="Terazono T."/>
            <person name="Hoshino Y."/>
        </authorList>
    </citation>
    <scope>NUCLEOTIDE SEQUENCE [LARGE SCALE GENOMIC DNA]</scope>
    <source>
        <strain evidence="1 2">Kuro-I</strain>
    </source>
</reference>
<name>A0A7G1IDQ0_MYCKA</name>
<gene>
    <name evidence="1" type="ORF">NIIDMKKI_17840</name>
</gene>